<feature type="region of interest" description="Disordered" evidence="1">
    <location>
        <begin position="210"/>
        <end position="300"/>
    </location>
</feature>
<sequence length="461" mass="49848">MSAIRNGRSSTPLKRPVGPRSQSADTAVKTQYGELVASTRGTSDTSPHHQVHSSLRGLYGTQFASVPLSSNVNFQNVEAVGSHLGPQEETSIVLTPLQSDPSSSQVREEGVISESSPQPSIEGTPRPRVSSFPTTPTGRSAEIDNWKPSLQDEPRGLNFLSTNQHPSNIFPTFAVDQVVEDFSSDSDGSLFDVGDTPSILYPLIPNRRTSSVRRNRDPKPVHNRIETDSEAEHSSGSGSTSSGRSLRVPPVLRTAFRSMSSIPKAMVNMRSRKGGSQIPPDGKKSMPTNTPPNSDWDDDGLEESYTSQIAANVNPFEEKHHQTGIKNEVSLGTYKYKVSKVATPLNDTDLPQDASRSLSAPRASATAGGDKHNGIAHGYPGSEEDQKGHAATHTDDMTDLATLPIQNDESDGPVTTSSHGDPISAVTNPDWRRANNLAPLTRDYLDALQKRNTSLTEFRHN</sequence>
<name>A0A4Q1B9J5_TREME</name>
<gene>
    <name evidence="2" type="ORF">M231_07353</name>
</gene>
<keyword evidence="3" id="KW-1185">Reference proteome</keyword>
<dbReference type="EMBL" id="SDIL01000139">
    <property type="protein sequence ID" value="RXK35382.1"/>
    <property type="molecule type" value="Genomic_DNA"/>
</dbReference>
<organism evidence="2 3">
    <name type="scientific">Tremella mesenterica</name>
    <name type="common">Jelly fungus</name>
    <dbReference type="NCBI Taxonomy" id="5217"/>
    <lineage>
        <taxon>Eukaryota</taxon>
        <taxon>Fungi</taxon>
        <taxon>Dikarya</taxon>
        <taxon>Basidiomycota</taxon>
        <taxon>Agaricomycotina</taxon>
        <taxon>Tremellomycetes</taxon>
        <taxon>Tremellales</taxon>
        <taxon>Tremellaceae</taxon>
        <taxon>Tremella</taxon>
    </lineage>
</organism>
<evidence type="ECO:0000313" key="2">
    <source>
        <dbReference type="EMBL" id="RXK35382.1"/>
    </source>
</evidence>
<dbReference type="Proteomes" id="UP000289152">
    <property type="component" value="Unassembled WGS sequence"/>
</dbReference>
<feature type="region of interest" description="Disordered" evidence="1">
    <location>
        <begin position="95"/>
        <end position="149"/>
    </location>
</feature>
<feature type="compositionally biased region" description="Polar residues" evidence="1">
    <location>
        <begin position="20"/>
        <end position="29"/>
    </location>
</feature>
<feature type="compositionally biased region" description="Polar residues" evidence="1">
    <location>
        <begin position="95"/>
        <end position="105"/>
    </location>
</feature>
<feature type="compositionally biased region" description="Low complexity" evidence="1">
    <location>
        <begin position="354"/>
        <end position="367"/>
    </location>
</feature>
<feature type="compositionally biased region" description="Basic and acidic residues" evidence="1">
    <location>
        <begin position="214"/>
        <end position="233"/>
    </location>
</feature>
<dbReference type="VEuPathDB" id="FungiDB:TREMEDRAFT_64451"/>
<evidence type="ECO:0000313" key="3">
    <source>
        <dbReference type="Proteomes" id="UP000289152"/>
    </source>
</evidence>
<dbReference type="InParanoid" id="A0A4Q1B9J5"/>
<protein>
    <submittedName>
        <fullName evidence="2">Uncharacterized protein</fullName>
    </submittedName>
</protein>
<feature type="region of interest" description="Disordered" evidence="1">
    <location>
        <begin position="345"/>
        <end position="392"/>
    </location>
</feature>
<comment type="caution">
    <text evidence="2">The sequence shown here is derived from an EMBL/GenBank/DDBJ whole genome shotgun (WGS) entry which is preliminary data.</text>
</comment>
<feature type="region of interest" description="Disordered" evidence="1">
    <location>
        <begin position="406"/>
        <end position="430"/>
    </location>
</feature>
<dbReference type="AlphaFoldDB" id="A0A4Q1B9J5"/>
<feature type="compositionally biased region" description="Low complexity" evidence="1">
    <location>
        <begin position="234"/>
        <end position="245"/>
    </location>
</feature>
<feature type="region of interest" description="Disordered" evidence="1">
    <location>
        <begin position="1"/>
        <end position="53"/>
    </location>
</feature>
<accession>A0A4Q1B9J5</accession>
<proteinExistence type="predicted"/>
<reference evidence="2 3" key="1">
    <citation type="submission" date="2016-06" db="EMBL/GenBank/DDBJ databases">
        <title>Evolution of pathogenesis and genome organization in the Tremellales.</title>
        <authorList>
            <person name="Cuomo C."/>
            <person name="Litvintseva A."/>
            <person name="Heitman J."/>
            <person name="Chen Y."/>
            <person name="Sun S."/>
            <person name="Springer D."/>
            <person name="Dromer F."/>
            <person name="Young S."/>
            <person name="Zeng Q."/>
            <person name="Chapman S."/>
            <person name="Gujja S."/>
            <person name="Saif S."/>
            <person name="Birren B."/>
        </authorList>
    </citation>
    <scope>NUCLEOTIDE SEQUENCE [LARGE SCALE GENOMIC DNA]</scope>
    <source>
        <strain evidence="2 3">ATCC 28783</strain>
    </source>
</reference>
<evidence type="ECO:0000256" key="1">
    <source>
        <dbReference type="SAM" id="MobiDB-lite"/>
    </source>
</evidence>